<feature type="domain" description="ATP-grasp" evidence="5">
    <location>
        <begin position="112"/>
        <end position="304"/>
    </location>
</feature>
<evidence type="ECO:0000259" key="5">
    <source>
        <dbReference type="PROSITE" id="PS50975"/>
    </source>
</evidence>
<dbReference type="Gene3D" id="3.30.470.20">
    <property type="entry name" value="ATP-grasp fold, B domain"/>
    <property type="match status" value="1"/>
</dbReference>
<evidence type="ECO:0000313" key="6">
    <source>
        <dbReference type="EMBL" id="SCB73519.1"/>
    </source>
</evidence>
<dbReference type="PANTHER" id="PTHR43585">
    <property type="entry name" value="FUMIPYRROLE BIOSYNTHESIS PROTEIN C"/>
    <property type="match status" value="1"/>
</dbReference>
<accession>A0A0V8HPQ8</accession>
<organism evidence="6 7">
    <name type="scientific">[Bacillus] enclensis</name>
    <dbReference type="NCBI Taxonomy" id="1402860"/>
    <lineage>
        <taxon>Bacteria</taxon>
        <taxon>Bacillati</taxon>
        <taxon>Bacillota</taxon>
        <taxon>Bacilli</taxon>
        <taxon>Bacillales</taxon>
        <taxon>Bacillaceae</taxon>
        <taxon>Rossellomorea</taxon>
    </lineage>
</organism>
<dbReference type="EMBL" id="FMAU01000001">
    <property type="protein sequence ID" value="SCB73519.1"/>
    <property type="molecule type" value="Genomic_DNA"/>
</dbReference>
<proteinExistence type="predicted"/>
<dbReference type="GO" id="GO:0005524">
    <property type="term" value="F:ATP binding"/>
    <property type="evidence" value="ECO:0007669"/>
    <property type="project" value="UniProtKB-UniRule"/>
</dbReference>
<dbReference type="InterPro" id="IPR052032">
    <property type="entry name" value="ATP-dep_AA_Ligase"/>
</dbReference>
<dbReference type="Pfam" id="PF13535">
    <property type="entry name" value="ATP-grasp_4"/>
    <property type="match status" value="1"/>
</dbReference>
<keyword evidence="1" id="KW-0436">Ligase</keyword>
<dbReference type="PANTHER" id="PTHR43585:SF2">
    <property type="entry name" value="ATP-GRASP ENZYME FSQD"/>
    <property type="match status" value="1"/>
</dbReference>
<dbReference type="AlphaFoldDB" id="A0A0V8HPQ8"/>
<keyword evidence="7" id="KW-1185">Reference proteome</keyword>
<evidence type="ECO:0000256" key="3">
    <source>
        <dbReference type="ARBA" id="ARBA00022840"/>
    </source>
</evidence>
<gene>
    <name evidence="6" type="ORF">GA0061094_0154</name>
</gene>
<dbReference type="InterPro" id="IPR040570">
    <property type="entry name" value="LAL_C2"/>
</dbReference>
<dbReference type="Pfam" id="PF18603">
    <property type="entry name" value="LAL_C2"/>
    <property type="match status" value="1"/>
</dbReference>
<dbReference type="GO" id="GO:0046872">
    <property type="term" value="F:metal ion binding"/>
    <property type="evidence" value="ECO:0007669"/>
    <property type="project" value="InterPro"/>
</dbReference>
<keyword evidence="3 4" id="KW-0067">ATP-binding</keyword>
<sequence>MQTIVFLGSRKSGTSREAVRTAKELGCHTVLVTDRHRLEIPEADEIIYMPNLFEKEDLLHLLKSLESGGNKVSACMSFIDPFVSYAARISEGLGLGDFSSDALSLAENKADTRKKLKELNSSPFFSVIENLSNFTEFSRSHVHALPLILKPVVSNGSKDIKLVKTEEEMAEALLFFSEKYGEQPVLAEEYLDGPQYLIEVAVYKGEISIIAVIEQEWNESFIINGYSFPAEISSEEANSLRKAVRDILELIGLRQGSCHLEMRNVKNTWKLIEINPRMSGGWMNKIIETGTGLNPLKELLQMQLGEVPDFHAVPARSTYARYLTLKTAGRLLYISGLEKAQSLDGVEYVHVTPEPGSIVMPAKSMGERYACIITSAETIQKAKDIARHAAKELKFYLEPL</sequence>
<evidence type="ECO:0000256" key="1">
    <source>
        <dbReference type="ARBA" id="ARBA00022598"/>
    </source>
</evidence>
<dbReference type="PROSITE" id="PS50975">
    <property type="entry name" value="ATP_GRASP"/>
    <property type="match status" value="1"/>
</dbReference>
<dbReference type="Proteomes" id="UP000181997">
    <property type="component" value="Unassembled WGS sequence"/>
</dbReference>
<evidence type="ECO:0000256" key="2">
    <source>
        <dbReference type="ARBA" id="ARBA00022741"/>
    </source>
</evidence>
<evidence type="ECO:0000256" key="4">
    <source>
        <dbReference type="PROSITE-ProRule" id="PRU00409"/>
    </source>
</evidence>
<dbReference type="SUPFAM" id="SSF56059">
    <property type="entry name" value="Glutathione synthetase ATP-binding domain-like"/>
    <property type="match status" value="1"/>
</dbReference>
<name>A0A0V8HPQ8_9BACI</name>
<keyword evidence="2 4" id="KW-0547">Nucleotide-binding</keyword>
<protein>
    <submittedName>
        <fullName evidence="6">ATP-grasp domain-containing protein</fullName>
    </submittedName>
</protein>
<dbReference type="GO" id="GO:0016874">
    <property type="term" value="F:ligase activity"/>
    <property type="evidence" value="ECO:0007669"/>
    <property type="project" value="UniProtKB-KW"/>
</dbReference>
<dbReference type="InterPro" id="IPR011761">
    <property type="entry name" value="ATP-grasp"/>
</dbReference>
<evidence type="ECO:0000313" key="7">
    <source>
        <dbReference type="Proteomes" id="UP000181997"/>
    </source>
</evidence>
<reference evidence="7" key="1">
    <citation type="submission" date="2016-08" db="EMBL/GenBank/DDBJ databases">
        <authorList>
            <person name="Varghese N."/>
            <person name="Submissions Spin"/>
        </authorList>
    </citation>
    <scope>NUCLEOTIDE SEQUENCE [LARGE SCALE GENOMIC DNA]</scope>
    <source>
        <strain evidence="7">SGD-1123</strain>
    </source>
</reference>